<evidence type="ECO:0000313" key="2">
    <source>
        <dbReference type="Proteomes" id="UP000763641"/>
    </source>
</evidence>
<keyword evidence="2" id="KW-1185">Reference proteome</keyword>
<reference evidence="1 2" key="1">
    <citation type="submission" date="2020-12" db="EMBL/GenBank/DDBJ databases">
        <title>Sphingomonas sp.</title>
        <authorList>
            <person name="Kim M.K."/>
        </authorList>
    </citation>
    <scope>NUCLEOTIDE SEQUENCE [LARGE SCALE GENOMIC DNA]</scope>
    <source>
        <strain evidence="1 2">BT552</strain>
    </source>
</reference>
<dbReference type="EMBL" id="JAFEMC010000004">
    <property type="protein sequence ID" value="MBM6577456.1"/>
    <property type="molecule type" value="Genomic_DNA"/>
</dbReference>
<dbReference type="Proteomes" id="UP000763641">
    <property type="component" value="Unassembled WGS sequence"/>
</dbReference>
<comment type="caution">
    <text evidence="1">The sequence shown here is derived from an EMBL/GenBank/DDBJ whole genome shotgun (WGS) entry which is preliminary data.</text>
</comment>
<dbReference type="InterPro" id="IPR052547">
    <property type="entry name" value="Mito_Isobutyryl-CoADH"/>
</dbReference>
<dbReference type="PANTHER" id="PTHR43831:SF1">
    <property type="entry name" value="ISOBUTYRYL-COA DEHYDROGENASE, MITOCHONDRIAL"/>
    <property type="match status" value="1"/>
</dbReference>
<dbReference type="InterPro" id="IPR009100">
    <property type="entry name" value="AcylCoA_DH/oxidase_NM_dom_sf"/>
</dbReference>
<accession>A0ABS2DBN7</accession>
<dbReference type="SUPFAM" id="SSF56645">
    <property type="entry name" value="Acyl-CoA dehydrogenase NM domain-like"/>
    <property type="match status" value="1"/>
</dbReference>
<sequence>MSNDALRAVSPTTDVGSFPDRRADRAVVVDQVRAVTADWDRANGPEDFPAARLRDLARLGALDAFVALPDEAAIADLLTVLRQVGGADLSLGRVFEGHINAVQLVEAYGSAQQRVTLIEDLAAHRTFAVWNTEPTPGMTLAGHGDGFALSGAKCFATGAGHLDRALITATLPDGAKQMVLADIAGQPDRVDNSAWQVRGMRGSMSGTFDFDGMIVSRDALIGGPGDYEREPRFSAGAWRFTAVQLGAIEALLRHWRTHLLATGKGADPIQRVRFGAAVAATRSANLWVARAARLAETARPHAIACVMMTRGIVEDAGLQVMEGAARAVGTASFFAGSRIDRITRDLGLYLRQPVPDQARDRAAAAWMEADCWGDDPWW</sequence>
<dbReference type="SUPFAM" id="SSF47203">
    <property type="entry name" value="Acyl-CoA dehydrogenase C-terminal domain-like"/>
    <property type="match status" value="1"/>
</dbReference>
<dbReference type="PANTHER" id="PTHR43831">
    <property type="entry name" value="ISOBUTYRYL-COA DEHYDROGENASE"/>
    <property type="match status" value="1"/>
</dbReference>
<dbReference type="RefSeq" id="WP_204199564.1">
    <property type="nucleotide sequence ID" value="NZ_JAFEMC010000004.1"/>
</dbReference>
<proteinExistence type="predicted"/>
<organism evidence="1 2">
    <name type="scientific">Sphingomonas longa</name>
    <dbReference type="NCBI Taxonomy" id="2778730"/>
    <lineage>
        <taxon>Bacteria</taxon>
        <taxon>Pseudomonadati</taxon>
        <taxon>Pseudomonadota</taxon>
        <taxon>Alphaproteobacteria</taxon>
        <taxon>Sphingomonadales</taxon>
        <taxon>Sphingomonadaceae</taxon>
        <taxon>Sphingomonas</taxon>
    </lineage>
</organism>
<evidence type="ECO:0008006" key="3">
    <source>
        <dbReference type="Google" id="ProtNLM"/>
    </source>
</evidence>
<name>A0ABS2DBN7_9SPHN</name>
<protein>
    <recommendedName>
        <fullName evidence="3">Acyl-CoA dehydrogenase</fullName>
    </recommendedName>
</protein>
<dbReference type="InterPro" id="IPR037069">
    <property type="entry name" value="AcylCoA_DH/ox_N_sf"/>
</dbReference>
<evidence type="ECO:0000313" key="1">
    <source>
        <dbReference type="EMBL" id="MBM6577456.1"/>
    </source>
</evidence>
<gene>
    <name evidence="1" type="ORF">ILT43_13830</name>
</gene>
<dbReference type="InterPro" id="IPR036250">
    <property type="entry name" value="AcylCo_DH-like_C"/>
</dbReference>
<dbReference type="Gene3D" id="2.40.110.10">
    <property type="entry name" value="Butyryl-CoA Dehydrogenase, subunit A, domain 2"/>
    <property type="match status" value="1"/>
</dbReference>
<dbReference type="InterPro" id="IPR046373">
    <property type="entry name" value="Acyl-CoA_Oxase/DH_mid-dom_sf"/>
</dbReference>
<dbReference type="Gene3D" id="1.10.540.10">
    <property type="entry name" value="Acyl-CoA dehydrogenase/oxidase, N-terminal domain"/>
    <property type="match status" value="1"/>
</dbReference>